<keyword evidence="3" id="KW-1185">Reference proteome</keyword>
<feature type="region of interest" description="Disordered" evidence="1">
    <location>
        <begin position="191"/>
        <end position="227"/>
    </location>
</feature>
<dbReference type="Proteomes" id="UP000094444">
    <property type="component" value="Unassembled WGS sequence"/>
</dbReference>
<gene>
    <name evidence="2" type="ORF">DHEL01_v210604</name>
</gene>
<evidence type="ECO:0000313" key="2">
    <source>
        <dbReference type="EMBL" id="POS71003.1"/>
    </source>
</evidence>
<evidence type="ECO:0000313" key="3">
    <source>
        <dbReference type="Proteomes" id="UP000094444"/>
    </source>
</evidence>
<feature type="compositionally biased region" description="Basic and acidic residues" evidence="1">
    <location>
        <begin position="69"/>
        <end position="85"/>
    </location>
</feature>
<feature type="region of interest" description="Disordered" evidence="1">
    <location>
        <begin position="22"/>
        <end position="85"/>
    </location>
</feature>
<sequence>MVTYGDLDGACWAYEGPRPTRRLPINTTNTTNTTTTTIRRPREIGPPWQQAGTGATPPANDCEVPEGMRPWEDPKGRPARQKEARRQNKLLRLPLARNHGPRLAQALAPFAWAAYLGSPAGGGGLGGGAWRVSRALVTLAGAAVGHDLAPYRITPHGYETRYGNVVTFDAAAVPQNPTNGWLSSQWALGPGPQQGGVPARASMPSRLPSTTAWLSPGHLGPGRTTKC</sequence>
<feature type="compositionally biased region" description="Low complexity" evidence="1">
    <location>
        <begin position="22"/>
        <end position="38"/>
    </location>
</feature>
<accession>A0A2P5HL66</accession>
<name>A0A2P5HL66_DIAHE</name>
<organism evidence="2 3">
    <name type="scientific">Diaporthe helianthi</name>
    <dbReference type="NCBI Taxonomy" id="158607"/>
    <lineage>
        <taxon>Eukaryota</taxon>
        <taxon>Fungi</taxon>
        <taxon>Dikarya</taxon>
        <taxon>Ascomycota</taxon>
        <taxon>Pezizomycotina</taxon>
        <taxon>Sordariomycetes</taxon>
        <taxon>Sordariomycetidae</taxon>
        <taxon>Diaporthales</taxon>
        <taxon>Diaporthaceae</taxon>
        <taxon>Diaporthe</taxon>
    </lineage>
</organism>
<dbReference type="InParanoid" id="A0A2P5HL66"/>
<evidence type="ECO:0000256" key="1">
    <source>
        <dbReference type="SAM" id="MobiDB-lite"/>
    </source>
</evidence>
<reference evidence="2" key="1">
    <citation type="submission" date="2017-09" db="EMBL/GenBank/DDBJ databases">
        <title>Polyketide synthases of a Diaporthe helianthi virulent isolate.</title>
        <authorList>
            <person name="Baroncelli R."/>
        </authorList>
    </citation>
    <scope>NUCLEOTIDE SEQUENCE [LARGE SCALE GENOMIC DNA]</scope>
    <source>
        <strain evidence="2">7/96</strain>
    </source>
</reference>
<dbReference type="AlphaFoldDB" id="A0A2P5HL66"/>
<dbReference type="EMBL" id="MAVT02001409">
    <property type="protein sequence ID" value="POS71003.1"/>
    <property type="molecule type" value="Genomic_DNA"/>
</dbReference>
<comment type="caution">
    <text evidence="2">The sequence shown here is derived from an EMBL/GenBank/DDBJ whole genome shotgun (WGS) entry which is preliminary data.</text>
</comment>
<protein>
    <submittedName>
        <fullName evidence="2">Uncharacterized protein</fullName>
    </submittedName>
</protein>
<proteinExistence type="predicted"/>